<sequence length="336" mass="36786">MSSFFSKKPEPQAFDPIKDLPDLSGKVILVTGGNSGIGFNTVQQLARKGAKVYIAGRSEARVGAAIERLRAEGLEPGNGALEWVELDLSDPRKAKEGADRFVARETRLDVLVHNAAVMNGDYVLNDDGIIDSMATNCFSPVVFTQALLPLLRKTAQEPDSDVRIVWVSTTTMSMLKGRDIHFRSIEEVNEKFGMHPMQGLLRYANSKLAAILAAKKLQEKFDDEGLPITIISLHPGAVWTEGVAAFPNFHWPILGALFTAVARRMMLTAEVGAHPSVIAAASPAVKADREKYKNGFVWQPVGALGDPPTPQCNDEKLANELWATTEALLRQWDIRV</sequence>
<comment type="similarity">
    <text evidence="1">Belongs to the short-chain dehydrogenases/reductases (SDR) family.</text>
</comment>
<dbReference type="PANTHER" id="PTHR24320">
    <property type="entry name" value="RETINOL DEHYDROGENASE"/>
    <property type="match status" value="1"/>
</dbReference>
<evidence type="ECO:0000313" key="5">
    <source>
        <dbReference type="Proteomes" id="UP000230002"/>
    </source>
</evidence>
<dbReference type="PANTHER" id="PTHR24320:SF282">
    <property type="entry name" value="WW DOMAIN-CONTAINING OXIDOREDUCTASE"/>
    <property type="match status" value="1"/>
</dbReference>
<evidence type="ECO:0000256" key="1">
    <source>
        <dbReference type="ARBA" id="ARBA00006484"/>
    </source>
</evidence>
<dbReference type="STRING" id="1077348.A0A2G8S1J8"/>
<dbReference type="OrthoDB" id="191139at2759"/>
<keyword evidence="5" id="KW-1185">Reference proteome</keyword>
<evidence type="ECO:0000256" key="2">
    <source>
        <dbReference type="ARBA" id="ARBA00022857"/>
    </source>
</evidence>
<dbReference type="GO" id="GO:0016491">
    <property type="term" value="F:oxidoreductase activity"/>
    <property type="evidence" value="ECO:0007669"/>
    <property type="project" value="UniProtKB-KW"/>
</dbReference>
<dbReference type="Gene3D" id="3.40.50.720">
    <property type="entry name" value="NAD(P)-binding Rossmann-like Domain"/>
    <property type="match status" value="1"/>
</dbReference>
<accession>A0A2G8S1J8</accession>
<protein>
    <submittedName>
        <fullName evidence="4">Uncharacterized protein</fullName>
    </submittedName>
</protein>
<evidence type="ECO:0000313" key="4">
    <source>
        <dbReference type="EMBL" id="PIL27646.1"/>
    </source>
</evidence>
<gene>
    <name evidence="4" type="ORF">GSI_10798</name>
</gene>
<dbReference type="Pfam" id="PF00106">
    <property type="entry name" value="adh_short"/>
    <property type="match status" value="1"/>
</dbReference>
<dbReference type="AlphaFoldDB" id="A0A2G8S1J8"/>
<dbReference type="InterPro" id="IPR036291">
    <property type="entry name" value="NAD(P)-bd_dom_sf"/>
</dbReference>
<dbReference type="PRINTS" id="PR00081">
    <property type="entry name" value="GDHRDH"/>
</dbReference>
<dbReference type="SUPFAM" id="SSF51735">
    <property type="entry name" value="NAD(P)-binding Rossmann-fold domains"/>
    <property type="match status" value="1"/>
</dbReference>
<proteinExistence type="inferred from homology"/>
<dbReference type="EMBL" id="AYKW01000034">
    <property type="protein sequence ID" value="PIL27646.1"/>
    <property type="molecule type" value="Genomic_DNA"/>
</dbReference>
<evidence type="ECO:0000256" key="3">
    <source>
        <dbReference type="ARBA" id="ARBA00023002"/>
    </source>
</evidence>
<dbReference type="Proteomes" id="UP000230002">
    <property type="component" value="Unassembled WGS sequence"/>
</dbReference>
<organism evidence="4 5">
    <name type="scientific">Ganoderma sinense ZZ0214-1</name>
    <dbReference type="NCBI Taxonomy" id="1077348"/>
    <lineage>
        <taxon>Eukaryota</taxon>
        <taxon>Fungi</taxon>
        <taxon>Dikarya</taxon>
        <taxon>Basidiomycota</taxon>
        <taxon>Agaricomycotina</taxon>
        <taxon>Agaricomycetes</taxon>
        <taxon>Polyporales</taxon>
        <taxon>Polyporaceae</taxon>
        <taxon>Ganoderma</taxon>
    </lineage>
</organism>
<reference evidence="4 5" key="1">
    <citation type="journal article" date="2015" name="Sci. Rep.">
        <title>Chromosome-level genome map provides insights into diverse defense mechanisms in the medicinal fungus Ganoderma sinense.</title>
        <authorList>
            <person name="Zhu Y."/>
            <person name="Xu J."/>
            <person name="Sun C."/>
            <person name="Zhou S."/>
            <person name="Xu H."/>
            <person name="Nelson D.R."/>
            <person name="Qian J."/>
            <person name="Song J."/>
            <person name="Luo H."/>
            <person name="Xiang L."/>
            <person name="Li Y."/>
            <person name="Xu Z."/>
            <person name="Ji A."/>
            <person name="Wang L."/>
            <person name="Lu S."/>
            <person name="Hayward A."/>
            <person name="Sun W."/>
            <person name="Li X."/>
            <person name="Schwartz D.C."/>
            <person name="Wang Y."/>
            <person name="Chen S."/>
        </authorList>
    </citation>
    <scope>NUCLEOTIDE SEQUENCE [LARGE SCALE GENOMIC DNA]</scope>
    <source>
        <strain evidence="4 5">ZZ0214-1</strain>
    </source>
</reference>
<name>A0A2G8S1J8_9APHY</name>
<comment type="caution">
    <text evidence="4">The sequence shown here is derived from an EMBL/GenBank/DDBJ whole genome shotgun (WGS) entry which is preliminary data.</text>
</comment>
<keyword evidence="2" id="KW-0521">NADP</keyword>
<keyword evidence="3" id="KW-0560">Oxidoreductase</keyword>
<dbReference type="InterPro" id="IPR002347">
    <property type="entry name" value="SDR_fam"/>
</dbReference>